<keyword evidence="4" id="KW-1185">Reference proteome</keyword>
<feature type="compositionally biased region" description="Basic residues" evidence="2">
    <location>
        <begin position="463"/>
        <end position="472"/>
    </location>
</feature>
<evidence type="ECO:0000313" key="4">
    <source>
        <dbReference type="Proteomes" id="UP001189429"/>
    </source>
</evidence>
<keyword evidence="1" id="KW-0106">Calcium</keyword>
<evidence type="ECO:0000313" key="3">
    <source>
        <dbReference type="EMBL" id="CAK0850769.1"/>
    </source>
</evidence>
<feature type="non-terminal residue" evidence="3">
    <location>
        <position position="489"/>
    </location>
</feature>
<sequence length="489" mass="54100">MFQQLTEGSASPSMSYEDLAGPAAALPAEPAFSRACDAHGFQGSKRKVFHEALDIDGLGEISIKDMAFLEQDTFKRRVATDMSFNMGLASAKAQQKIVRRRTRRMQLAQESAVNMFRQRVRAEAGGSFIRGWRRFMDHSGNLCVSKVSLLKGCRKVAFAGDSVALWKGLDLDDSGAIELHEVEPGLALALARFKRWAVPKLGGCTEAVQKLGESMGLGQRGAALKLSVDDLAASLRSSGFPGVPGLPDRAAAALLHEAFDLRGVGSINGQDAAFLERWDPAPWLWTDPDEVQKDHFISLLRQRYGSLLVAWRRIDGRVSNRVSYKEFTDACKAHRFQSLNVTGIWAALDTQISGFISLRDLDKESADVLMRFKDWAEGVFGNLQFAFKVMDEKKANALSYARFRKALQDYGYRGDAKVLFESLKPGGGDQRRRDVRLTLEDLMYLSSLRTDLAGFGEPGNGRFSRRGSRSSRRPSVQPGCAHTQESFAD</sequence>
<comment type="caution">
    <text evidence="3">The sequence shown here is derived from an EMBL/GenBank/DDBJ whole genome shotgun (WGS) entry which is preliminary data.</text>
</comment>
<dbReference type="EMBL" id="CAUYUJ010015174">
    <property type="protein sequence ID" value="CAK0850769.1"/>
    <property type="molecule type" value="Genomic_DNA"/>
</dbReference>
<dbReference type="PROSITE" id="PS00018">
    <property type="entry name" value="EF_HAND_1"/>
    <property type="match status" value="1"/>
</dbReference>
<dbReference type="SUPFAM" id="SSF47473">
    <property type="entry name" value="EF-hand"/>
    <property type="match status" value="1"/>
</dbReference>
<protein>
    <recommendedName>
        <fullName evidence="5">Calmodulin</fullName>
    </recommendedName>
</protein>
<dbReference type="InterPro" id="IPR018247">
    <property type="entry name" value="EF_Hand_1_Ca_BS"/>
</dbReference>
<reference evidence="3" key="1">
    <citation type="submission" date="2023-10" db="EMBL/GenBank/DDBJ databases">
        <authorList>
            <person name="Chen Y."/>
            <person name="Shah S."/>
            <person name="Dougan E. K."/>
            <person name="Thang M."/>
            <person name="Chan C."/>
        </authorList>
    </citation>
    <scope>NUCLEOTIDE SEQUENCE [LARGE SCALE GENOMIC DNA]</scope>
</reference>
<evidence type="ECO:0008006" key="5">
    <source>
        <dbReference type="Google" id="ProtNLM"/>
    </source>
</evidence>
<dbReference type="InterPro" id="IPR011992">
    <property type="entry name" value="EF-hand-dom_pair"/>
</dbReference>
<evidence type="ECO:0000256" key="1">
    <source>
        <dbReference type="ARBA" id="ARBA00022837"/>
    </source>
</evidence>
<organism evidence="3 4">
    <name type="scientific">Prorocentrum cordatum</name>
    <dbReference type="NCBI Taxonomy" id="2364126"/>
    <lineage>
        <taxon>Eukaryota</taxon>
        <taxon>Sar</taxon>
        <taxon>Alveolata</taxon>
        <taxon>Dinophyceae</taxon>
        <taxon>Prorocentrales</taxon>
        <taxon>Prorocentraceae</taxon>
        <taxon>Prorocentrum</taxon>
    </lineage>
</organism>
<accession>A0ABN9TWT5</accession>
<feature type="region of interest" description="Disordered" evidence="2">
    <location>
        <begin position="456"/>
        <end position="489"/>
    </location>
</feature>
<evidence type="ECO:0000256" key="2">
    <source>
        <dbReference type="SAM" id="MobiDB-lite"/>
    </source>
</evidence>
<dbReference type="Gene3D" id="1.10.238.10">
    <property type="entry name" value="EF-hand"/>
    <property type="match status" value="1"/>
</dbReference>
<name>A0ABN9TWT5_9DINO</name>
<gene>
    <name evidence="3" type="ORF">PCOR1329_LOCUS43075</name>
</gene>
<dbReference type="Proteomes" id="UP001189429">
    <property type="component" value="Unassembled WGS sequence"/>
</dbReference>
<proteinExistence type="predicted"/>